<sequence>MLLRPSIAQRLVKEVRIARRIAARLASVFTPPSNLAAVPHEALCYGCMVGIVVPAHHHIASSEIPLDDLDIELNMAPPLCPTETNLVTGA</sequence>
<organism evidence="1 2">
    <name type="scientific">Paraburkholderia steynii</name>
    <dbReference type="NCBI Taxonomy" id="1245441"/>
    <lineage>
        <taxon>Bacteria</taxon>
        <taxon>Pseudomonadati</taxon>
        <taxon>Pseudomonadota</taxon>
        <taxon>Betaproteobacteria</taxon>
        <taxon>Burkholderiales</taxon>
        <taxon>Burkholderiaceae</taxon>
        <taxon>Paraburkholderia</taxon>
    </lineage>
</organism>
<gene>
    <name evidence="1" type="ORF">SAMN04487926_14410</name>
</gene>
<accession>A0A7Z7BIU0</accession>
<evidence type="ECO:0000313" key="1">
    <source>
        <dbReference type="EMBL" id="SDJ34593.1"/>
    </source>
</evidence>
<proteinExistence type="predicted"/>
<reference evidence="1" key="1">
    <citation type="submission" date="2016-10" db="EMBL/GenBank/DDBJ databases">
        <authorList>
            <person name="Varghese N."/>
            <person name="Submissions S."/>
        </authorList>
    </citation>
    <scope>NUCLEOTIDE SEQUENCE [LARGE SCALE GENOMIC DNA]</scope>
    <source>
        <strain evidence="1">YR281</strain>
    </source>
</reference>
<keyword evidence="2" id="KW-1185">Reference proteome</keyword>
<evidence type="ECO:0000313" key="2">
    <source>
        <dbReference type="Proteomes" id="UP000198900"/>
    </source>
</evidence>
<dbReference type="EMBL" id="FNDI01000044">
    <property type="protein sequence ID" value="SDJ34593.1"/>
    <property type="molecule type" value="Genomic_DNA"/>
</dbReference>
<name>A0A7Z7BIU0_9BURK</name>
<comment type="caution">
    <text evidence="1">The sequence shown here is derived from an EMBL/GenBank/DDBJ whole genome shotgun (WGS) entry which is preliminary data.</text>
</comment>
<dbReference type="Proteomes" id="UP000198900">
    <property type="component" value="Unassembled WGS sequence"/>
</dbReference>
<dbReference type="AlphaFoldDB" id="A0A7Z7BIU0"/>
<protein>
    <submittedName>
        <fullName evidence="1">Uncharacterized protein</fullName>
    </submittedName>
</protein>